<evidence type="ECO:0000256" key="3">
    <source>
        <dbReference type="ARBA" id="ARBA00022692"/>
    </source>
</evidence>
<dbReference type="EMBL" id="JAUQTB010000002">
    <property type="protein sequence ID" value="MDO7906065.1"/>
    <property type="molecule type" value="Genomic_DNA"/>
</dbReference>
<dbReference type="InterPro" id="IPR036259">
    <property type="entry name" value="MFS_trans_sf"/>
</dbReference>
<evidence type="ECO:0000313" key="8">
    <source>
        <dbReference type="Proteomes" id="UP001240171"/>
    </source>
</evidence>
<evidence type="ECO:0000313" key="7">
    <source>
        <dbReference type="EMBL" id="MDO7906065.1"/>
    </source>
</evidence>
<feature type="transmembrane region" description="Helical" evidence="6">
    <location>
        <begin position="68"/>
        <end position="88"/>
    </location>
</feature>
<dbReference type="CDD" id="cd06173">
    <property type="entry name" value="MFS_MefA_like"/>
    <property type="match status" value="1"/>
</dbReference>
<accession>A0ABT9C9Y8</accession>
<comment type="subcellular location">
    <subcellularLocation>
        <location evidence="1">Cell membrane</location>
        <topology evidence="1">Multi-pass membrane protein</topology>
    </subcellularLocation>
</comment>
<feature type="transmembrane region" description="Helical" evidence="6">
    <location>
        <begin position="127"/>
        <end position="145"/>
    </location>
</feature>
<feature type="transmembrane region" description="Helical" evidence="6">
    <location>
        <begin position="286"/>
        <end position="306"/>
    </location>
</feature>
<dbReference type="Gene3D" id="1.20.1250.20">
    <property type="entry name" value="MFS general substrate transporter like domains"/>
    <property type="match status" value="1"/>
</dbReference>
<keyword evidence="3 6" id="KW-0812">Transmembrane</keyword>
<organism evidence="7 8">
    <name type="scientific">Paenibacillus lacisoli</name>
    <dbReference type="NCBI Taxonomy" id="3064525"/>
    <lineage>
        <taxon>Bacteria</taxon>
        <taxon>Bacillati</taxon>
        <taxon>Bacillota</taxon>
        <taxon>Bacilli</taxon>
        <taxon>Bacillales</taxon>
        <taxon>Paenibacillaceae</taxon>
        <taxon>Paenibacillus</taxon>
    </lineage>
</organism>
<name>A0ABT9C9Y8_9BACL</name>
<keyword evidence="2" id="KW-1003">Cell membrane</keyword>
<proteinExistence type="predicted"/>
<sequence>MVGWGKTSKNKSQLYSEIKTFGITKLRDGRLGGRNFGLLLFSSIFSSLSISMYLTVEQWYVVHELGMSQAVGWVLMATSLPRVLFMMMGGAAADRQSRTMMILLSLSGRCFVLFTMAGLLAVDQLHLVILCACAALFGISDAFFWPARDSLIPQLVNPDRLASANAMMQTSNQISTMLGPLLSAVLLSAFSYITIVLILAFMLITAGFCVYRIQDKQKRPVYTADHPGAGIFRQLQEGFRYVASSSLLRTIMGTFTVVNLFFVGPLMISIPLLANARMGGSAVSLSVMQGAFAMGSLAGAAVMGLVRLTRRGIWVTGCIALEGVLLILYSLSDRLPLSAALLALLGSCVSFINIPVISLVQESAPAHMLGRIVSLNTMVSMGLIPISYGLVSFLLTLKVGIQPMLVTGGVAVIGLAVYLAVKAGALRSI</sequence>
<evidence type="ECO:0000256" key="6">
    <source>
        <dbReference type="SAM" id="Phobius"/>
    </source>
</evidence>
<feature type="transmembrane region" description="Helical" evidence="6">
    <location>
        <begin position="337"/>
        <end position="360"/>
    </location>
</feature>
<comment type="caution">
    <text evidence="7">The sequence shown here is derived from an EMBL/GenBank/DDBJ whole genome shotgun (WGS) entry which is preliminary data.</text>
</comment>
<dbReference type="PANTHER" id="PTHR23513:SF11">
    <property type="entry name" value="STAPHYLOFERRIN A TRANSPORTER"/>
    <property type="match status" value="1"/>
</dbReference>
<keyword evidence="8" id="KW-1185">Reference proteome</keyword>
<evidence type="ECO:0000256" key="1">
    <source>
        <dbReference type="ARBA" id="ARBA00004651"/>
    </source>
</evidence>
<dbReference type="SUPFAM" id="SSF103473">
    <property type="entry name" value="MFS general substrate transporter"/>
    <property type="match status" value="1"/>
</dbReference>
<keyword evidence="4 6" id="KW-1133">Transmembrane helix</keyword>
<evidence type="ECO:0000256" key="5">
    <source>
        <dbReference type="ARBA" id="ARBA00023136"/>
    </source>
</evidence>
<reference evidence="7 8" key="1">
    <citation type="submission" date="2023-07" db="EMBL/GenBank/DDBJ databases">
        <title>Paenibacillus sp. JX-17 nov. isolated from soil.</title>
        <authorList>
            <person name="Wan Y."/>
            <person name="Liu B."/>
        </authorList>
    </citation>
    <scope>NUCLEOTIDE SEQUENCE [LARGE SCALE GENOMIC DNA]</scope>
    <source>
        <strain evidence="7 8">JX-17</strain>
    </source>
</reference>
<keyword evidence="5 6" id="KW-0472">Membrane</keyword>
<evidence type="ECO:0000256" key="2">
    <source>
        <dbReference type="ARBA" id="ARBA00022475"/>
    </source>
</evidence>
<feature type="transmembrane region" description="Helical" evidence="6">
    <location>
        <begin position="36"/>
        <end position="56"/>
    </location>
</feature>
<feature type="transmembrane region" description="Helical" evidence="6">
    <location>
        <begin position="372"/>
        <end position="395"/>
    </location>
</feature>
<protein>
    <submittedName>
        <fullName evidence="7">MFS transporter</fullName>
    </submittedName>
</protein>
<evidence type="ECO:0000256" key="4">
    <source>
        <dbReference type="ARBA" id="ARBA00022989"/>
    </source>
</evidence>
<dbReference type="PANTHER" id="PTHR23513">
    <property type="entry name" value="INTEGRAL MEMBRANE EFFLUX PROTEIN-RELATED"/>
    <property type="match status" value="1"/>
</dbReference>
<feature type="transmembrane region" description="Helical" evidence="6">
    <location>
        <begin position="250"/>
        <end position="274"/>
    </location>
</feature>
<dbReference type="Proteomes" id="UP001240171">
    <property type="component" value="Unassembled WGS sequence"/>
</dbReference>
<feature type="transmembrane region" description="Helical" evidence="6">
    <location>
        <begin position="401"/>
        <end position="421"/>
    </location>
</feature>
<feature type="transmembrane region" description="Helical" evidence="6">
    <location>
        <begin position="192"/>
        <end position="211"/>
    </location>
</feature>
<dbReference type="InterPro" id="IPR011701">
    <property type="entry name" value="MFS"/>
</dbReference>
<feature type="transmembrane region" description="Helical" evidence="6">
    <location>
        <begin position="313"/>
        <end position="331"/>
    </location>
</feature>
<gene>
    <name evidence="7" type="ORF">Q5741_06485</name>
</gene>
<dbReference type="Pfam" id="PF07690">
    <property type="entry name" value="MFS_1"/>
    <property type="match status" value="1"/>
</dbReference>